<reference evidence="3 4" key="1">
    <citation type="submission" date="2017-06" db="EMBL/GenBank/DDBJ databases">
        <title>Azoarcus.</title>
        <authorList>
            <person name="Woo J.-H."/>
            <person name="Kim H.-S."/>
        </authorList>
    </citation>
    <scope>NUCLEOTIDE SEQUENCE [LARGE SCALE GENOMIC DNA]</scope>
    <source>
        <strain evidence="3 4">TSPY31</strain>
    </source>
</reference>
<gene>
    <name evidence="3" type="primary">xdhC</name>
    <name evidence="3" type="ORF">CEW83_08205</name>
</gene>
<dbReference type="RefSeq" id="WP_108948907.1">
    <property type="nucleotide sequence ID" value="NZ_CP022187.1"/>
</dbReference>
<dbReference type="Pfam" id="PF02625">
    <property type="entry name" value="XdhC_CoxI"/>
    <property type="match status" value="1"/>
</dbReference>
<dbReference type="Pfam" id="PF13478">
    <property type="entry name" value="XdhC_C"/>
    <property type="match status" value="1"/>
</dbReference>
<dbReference type="NCBIfam" id="TIGR02964">
    <property type="entry name" value="xanthine_xdhC"/>
    <property type="match status" value="1"/>
</dbReference>
<dbReference type="InterPro" id="IPR027051">
    <property type="entry name" value="XdhC_Rossmann_dom"/>
</dbReference>
<feature type="domain" description="XdhC- CoxI" evidence="1">
    <location>
        <begin position="16"/>
        <end position="73"/>
    </location>
</feature>
<name>A0A2U8GNF6_9RHOO</name>
<evidence type="ECO:0000313" key="3">
    <source>
        <dbReference type="EMBL" id="AWI75199.1"/>
    </source>
</evidence>
<dbReference type="Gene3D" id="3.40.50.720">
    <property type="entry name" value="NAD(P)-binding Rossmann-like Domain"/>
    <property type="match status" value="1"/>
</dbReference>
<dbReference type="InterPro" id="IPR036291">
    <property type="entry name" value="NAD(P)-bd_dom_sf"/>
</dbReference>
<organism evidence="3 4">
    <name type="scientific">Parazoarcus communis</name>
    <dbReference type="NCBI Taxonomy" id="41977"/>
    <lineage>
        <taxon>Bacteria</taxon>
        <taxon>Pseudomonadati</taxon>
        <taxon>Pseudomonadota</taxon>
        <taxon>Betaproteobacteria</taxon>
        <taxon>Rhodocyclales</taxon>
        <taxon>Zoogloeaceae</taxon>
        <taxon>Parazoarcus</taxon>
    </lineage>
</organism>
<dbReference type="PANTHER" id="PTHR30388">
    <property type="entry name" value="ALDEHYDE OXIDOREDUCTASE MOLYBDENUM COFACTOR ASSEMBLY PROTEIN"/>
    <property type="match status" value="1"/>
</dbReference>
<accession>A0A2U8GNF6</accession>
<evidence type="ECO:0000259" key="2">
    <source>
        <dbReference type="Pfam" id="PF13478"/>
    </source>
</evidence>
<keyword evidence="4" id="KW-1185">Reference proteome</keyword>
<dbReference type="KEGG" id="acom:CEW83_08205"/>
<feature type="domain" description="XdhC Rossmann" evidence="2">
    <location>
        <begin position="193"/>
        <end position="335"/>
    </location>
</feature>
<protein>
    <submittedName>
        <fullName evidence="3">Xanthine dehydrogenase accessory protein XdhC</fullName>
    </submittedName>
</protein>
<dbReference type="InterPro" id="IPR003777">
    <property type="entry name" value="XdhC_CoxI"/>
</dbReference>
<dbReference type="PANTHER" id="PTHR30388:SF6">
    <property type="entry name" value="XANTHINE DEHYDROGENASE SUBUNIT A-RELATED"/>
    <property type="match status" value="1"/>
</dbReference>
<evidence type="ECO:0000313" key="4">
    <source>
        <dbReference type="Proteomes" id="UP000244930"/>
    </source>
</evidence>
<dbReference type="EMBL" id="CP022187">
    <property type="protein sequence ID" value="AWI75199.1"/>
    <property type="molecule type" value="Genomic_DNA"/>
</dbReference>
<dbReference type="InterPro" id="IPR014308">
    <property type="entry name" value="Xanthine_DH_XdhC"/>
</dbReference>
<dbReference type="Proteomes" id="UP000244930">
    <property type="component" value="Chromosome"/>
</dbReference>
<dbReference type="SUPFAM" id="SSF51735">
    <property type="entry name" value="NAD(P)-binding Rossmann-fold domains"/>
    <property type="match status" value="1"/>
</dbReference>
<proteinExistence type="predicted"/>
<dbReference type="InterPro" id="IPR052698">
    <property type="entry name" value="MoCofactor_Util/Proc"/>
</dbReference>
<evidence type="ECO:0000259" key="1">
    <source>
        <dbReference type="Pfam" id="PF02625"/>
    </source>
</evidence>
<dbReference type="AlphaFoldDB" id="A0A2U8GNF6"/>
<sequence length="360" mass="38306">MTAGRLLDHLAASLCAGEPMVWIGVAETRGSAPRAPGARMLVGMGSSFGTIGGGHLELRAIEIARGMIVDDAAGLATAPRIERFPLGASVGQCCGGVVHLAFDVVRPTERAWVEQARALAHEDIDWVRILSLGGAPVQVASLASLRADSRHPALAASAAGLATLAGDSAMICCDSLGGERHVIELVRPAELHLALFGAGHVGRALIEVLARLPIRVTWIDPRESEFLAWMPQNTRPVLTDMPEAEVRHQPANTAVLITTHSHALDLELVRTWLDRGDFGFLGLIGSTSKRASFEARLRARGYTEAQLSRIVSPVGDPAVVGKEPEVIAIAIAAQLMSLRSKPQNVRHIRQDHPAKACTTP</sequence>